<protein>
    <submittedName>
        <fullName evidence="1">Uncharacterized protein</fullName>
    </submittedName>
</protein>
<dbReference type="Proteomes" id="UP001300745">
    <property type="component" value="Unassembled WGS sequence"/>
</dbReference>
<reference evidence="1 2" key="1">
    <citation type="submission" date="2022-11" db="EMBL/GenBank/DDBJ databases">
        <title>Mycobacterium sp. nov.</title>
        <authorList>
            <person name="Papic B."/>
            <person name="Spicic S."/>
            <person name="Duvnjak S."/>
        </authorList>
    </citation>
    <scope>NUCLEOTIDE SEQUENCE [LARGE SCALE GENOMIC DNA]</scope>
    <source>
        <strain evidence="1 2">CVI_P4</strain>
    </source>
</reference>
<comment type="caution">
    <text evidence="1">The sequence shown here is derived from an EMBL/GenBank/DDBJ whole genome shotgun (WGS) entry which is preliminary data.</text>
</comment>
<proteinExistence type="predicted"/>
<keyword evidence="2" id="KW-1185">Reference proteome</keyword>
<accession>A0ABT3SIA0</accession>
<dbReference type="EMBL" id="JAPJDO010000022">
    <property type="protein sequence ID" value="MCX2939270.1"/>
    <property type="molecule type" value="Genomic_DNA"/>
</dbReference>
<organism evidence="1 2">
    <name type="scientific">Mycobacterium pinniadriaticum</name>
    <dbReference type="NCBI Taxonomy" id="2994102"/>
    <lineage>
        <taxon>Bacteria</taxon>
        <taxon>Bacillati</taxon>
        <taxon>Actinomycetota</taxon>
        <taxon>Actinomycetes</taxon>
        <taxon>Mycobacteriales</taxon>
        <taxon>Mycobacteriaceae</taxon>
        <taxon>Mycobacterium</taxon>
    </lineage>
</organism>
<name>A0ABT3SIA0_9MYCO</name>
<sequence>MPTNVGRITVIELVRSQDTTTGRASVVGEAGRYGQFARSFVSEFAVTPDGVLIRSKRRRYDVRVGVGGTMDSLLCRTCSLATELPDTLDSTPNLVIELDYRPRHANDLVFQWLSNWCEARPATHPDIGA</sequence>
<gene>
    <name evidence="1" type="ORF">ORI27_21460</name>
</gene>
<evidence type="ECO:0000313" key="1">
    <source>
        <dbReference type="EMBL" id="MCX2939270.1"/>
    </source>
</evidence>
<dbReference type="RefSeq" id="WP_265999068.1">
    <property type="nucleotide sequence ID" value="NZ_JAPJDN010000022.1"/>
</dbReference>
<evidence type="ECO:0000313" key="2">
    <source>
        <dbReference type="Proteomes" id="UP001300745"/>
    </source>
</evidence>